<accession>A0A0C2WF98</accession>
<dbReference type="HOGENOM" id="CLU_3013717_0_0_1"/>
<dbReference type="Proteomes" id="UP000054549">
    <property type="component" value="Unassembled WGS sequence"/>
</dbReference>
<evidence type="ECO:0000313" key="2">
    <source>
        <dbReference type="Proteomes" id="UP000054549"/>
    </source>
</evidence>
<dbReference type="EMBL" id="KN818630">
    <property type="protein sequence ID" value="KIL54798.1"/>
    <property type="molecule type" value="Genomic_DNA"/>
</dbReference>
<evidence type="ECO:0000313" key="1">
    <source>
        <dbReference type="EMBL" id="KIL54798.1"/>
    </source>
</evidence>
<proteinExistence type="predicted"/>
<name>A0A0C2WF98_AMAMK</name>
<organism evidence="1 2">
    <name type="scientific">Amanita muscaria (strain Koide BX008)</name>
    <dbReference type="NCBI Taxonomy" id="946122"/>
    <lineage>
        <taxon>Eukaryota</taxon>
        <taxon>Fungi</taxon>
        <taxon>Dikarya</taxon>
        <taxon>Basidiomycota</taxon>
        <taxon>Agaricomycotina</taxon>
        <taxon>Agaricomycetes</taxon>
        <taxon>Agaricomycetidae</taxon>
        <taxon>Agaricales</taxon>
        <taxon>Pluteineae</taxon>
        <taxon>Amanitaceae</taxon>
        <taxon>Amanita</taxon>
    </lineage>
</organism>
<dbReference type="InParanoid" id="A0A0C2WF98"/>
<reference evidence="1 2" key="1">
    <citation type="submission" date="2014-04" db="EMBL/GenBank/DDBJ databases">
        <title>Evolutionary Origins and Diversification of the Mycorrhizal Mutualists.</title>
        <authorList>
            <consortium name="DOE Joint Genome Institute"/>
            <consortium name="Mycorrhizal Genomics Consortium"/>
            <person name="Kohler A."/>
            <person name="Kuo A."/>
            <person name="Nagy L.G."/>
            <person name="Floudas D."/>
            <person name="Copeland A."/>
            <person name="Barry K.W."/>
            <person name="Cichocki N."/>
            <person name="Veneault-Fourrey C."/>
            <person name="LaButti K."/>
            <person name="Lindquist E.A."/>
            <person name="Lipzen A."/>
            <person name="Lundell T."/>
            <person name="Morin E."/>
            <person name="Murat C."/>
            <person name="Riley R."/>
            <person name="Ohm R."/>
            <person name="Sun H."/>
            <person name="Tunlid A."/>
            <person name="Henrissat B."/>
            <person name="Grigoriev I.V."/>
            <person name="Hibbett D.S."/>
            <person name="Martin F."/>
        </authorList>
    </citation>
    <scope>NUCLEOTIDE SEQUENCE [LARGE SCALE GENOMIC DNA]</scope>
    <source>
        <strain evidence="1 2">Koide BX008</strain>
    </source>
</reference>
<gene>
    <name evidence="1" type="ORF">M378DRAFT_18544</name>
</gene>
<keyword evidence="2" id="KW-1185">Reference proteome</keyword>
<protein>
    <submittedName>
        <fullName evidence="1">Uncharacterized protein</fullName>
    </submittedName>
</protein>
<dbReference type="AlphaFoldDB" id="A0A0C2WF98"/>
<sequence>MSPFLLSHKSTIPPDELVANQELGYSHAVLGEVQVADGSAPVPVDGEPSTVQLAAL</sequence>